<keyword evidence="2" id="KW-1185">Reference proteome</keyword>
<organism evidence="1 2">
    <name type="scientific">Maylandia zebra</name>
    <name type="common">zebra mbuna</name>
    <dbReference type="NCBI Taxonomy" id="106582"/>
    <lineage>
        <taxon>Eukaryota</taxon>
        <taxon>Metazoa</taxon>
        <taxon>Chordata</taxon>
        <taxon>Craniata</taxon>
        <taxon>Vertebrata</taxon>
        <taxon>Euteleostomi</taxon>
        <taxon>Actinopterygii</taxon>
        <taxon>Neopterygii</taxon>
        <taxon>Teleostei</taxon>
        <taxon>Neoteleostei</taxon>
        <taxon>Acanthomorphata</taxon>
        <taxon>Ovalentaria</taxon>
        <taxon>Cichlomorphae</taxon>
        <taxon>Cichliformes</taxon>
        <taxon>Cichlidae</taxon>
        <taxon>African cichlids</taxon>
        <taxon>Pseudocrenilabrinae</taxon>
        <taxon>Haplochromini</taxon>
        <taxon>Maylandia</taxon>
        <taxon>Maylandia zebra complex</taxon>
    </lineage>
</organism>
<proteinExistence type="predicted"/>
<reference evidence="1" key="2">
    <citation type="submission" date="2025-08" db="UniProtKB">
        <authorList>
            <consortium name="Ensembl"/>
        </authorList>
    </citation>
    <scope>IDENTIFICATION</scope>
</reference>
<evidence type="ECO:0000313" key="1">
    <source>
        <dbReference type="Ensembl" id="ENSMZEP00005026378.1"/>
    </source>
</evidence>
<evidence type="ECO:0000313" key="2">
    <source>
        <dbReference type="Proteomes" id="UP000265160"/>
    </source>
</evidence>
<name>A0A3P9CVL3_9CICH</name>
<sequence>MWGRRTQARSSKFKQCVYLQRVISNNNKSPCFSPDSRVVSSKCSLLPCLHSRCSLLLKPSTLLRETIAAAVRTLNNEICLTFKPIFCTFLHIK</sequence>
<reference evidence="1" key="3">
    <citation type="submission" date="2025-09" db="UniProtKB">
        <authorList>
            <consortium name="Ensembl"/>
        </authorList>
    </citation>
    <scope>IDENTIFICATION</scope>
</reference>
<accession>A0A3P9CVL3</accession>
<dbReference type="AlphaFoldDB" id="A0A3P9CVL3"/>
<protein>
    <submittedName>
        <fullName evidence="1">Uncharacterized protein</fullName>
    </submittedName>
</protein>
<dbReference type="Proteomes" id="UP000265160">
    <property type="component" value="LG3"/>
</dbReference>
<dbReference type="Ensembl" id="ENSMZET00005027231.1">
    <property type="protein sequence ID" value="ENSMZEP00005026378.1"/>
    <property type="gene ID" value="ENSMZEG00005019682.1"/>
</dbReference>
<reference evidence="1 2" key="1">
    <citation type="journal article" date="2014" name="Nature">
        <title>The genomic substrate for adaptive radiation in African cichlid fish.</title>
        <authorList>
            <person name="Brawand D."/>
            <person name="Wagner C.E."/>
            <person name="Li Y.I."/>
            <person name="Malinsky M."/>
            <person name="Keller I."/>
            <person name="Fan S."/>
            <person name="Simakov O."/>
            <person name="Ng A.Y."/>
            <person name="Lim Z.W."/>
            <person name="Bezault E."/>
            <person name="Turner-Maier J."/>
            <person name="Johnson J."/>
            <person name="Alcazar R."/>
            <person name="Noh H.J."/>
            <person name="Russell P."/>
            <person name="Aken B."/>
            <person name="Alfoldi J."/>
            <person name="Amemiya C."/>
            <person name="Azzouzi N."/>
            <person name="Baroiller J.F."/>
            <person name="Barloy-Hubler F."/>
            <person name="Berlin A."/>
            <person name="Bloomquist R."/>
            <person name="Carleton K.L."/>
            <person name="Conte M.A."/>
            <person name="D'Cotta H."/>
            <person name="Eshel O."/>
            <person name="Gaffney L."/>
            <person name="Galibert F."/>
            <person name="Gante H.F."/>
            <person name="Gnerre S."/>
            <person name="Greuter L."/>
            <person name="Guyon R."/>
            <person name="Haddad N.S."/>
            <person name="Haerty W."/>
            <person name="Harris R.M."/>
            <person name="Hofmann H.A."/>
            <person name="Hourlier T."/>
            <person name="Hulata G."/>
            <person name="Jaffe D.B."/>
            <person name="Lara M."/>
            <person name="Lee A.P."/>
            <person name="MacCallum I."/>
            <person name="Mwaiko S."/>
            <person name="Nikaido M."/>
            <person name="Nishihara H."/>
            <person name="Ozouf-Costaz C."/>
            <person name="Penman D.J."/>
            <person name="Przybylski D."/>
            <person name="Rakotomanga M."/>
            <person name="Renn S.C.P."/>
            <person name="Ribeiro F.J."/>
            <person name="Ron M."/>
            <person name="Salzburger W."/>
            <person name="Sanchez-Pulido L."/>
            <person name="Santos M.E."/>
            <person name="Searle S."/>
            <person name="Sharpe T."/>
            <person name="Swofford R."/>
            <person name="Tan F.J."/>
            <person name="Williams L."/>
            <person name="Young S."/>
            <person name="Yin S."/>
            <person name="Okada N."/>
            <person name="Kocher T.D."/>
            <person name="Miska E.A."/>
            <person name="Lander E.S."/>
            <person name="Venkatesh B."/>
            <person name="Fernald R.D."/>
            <person name="Meyer A."/>
            <person name="Ponting C.P."/>
            <person name="Streelman J.T."/>
            <person name="Lindblad-Toh K."/>
            <person name="Seehausen O."/>
            <person name="Di Palma F."/>
        </authorList>
    </citation>
    <scope>NUCLEOTIDE SEQUENCE</scope>
</reference>